<dbReference type="AlphaFoldDB" id="A0A9D5HD51"/>
<dbReference type="EC" id="3.2.2.22" evidence="1"/>
<dbReference type="PANTHER" id="PTHR33453">
    <property type="match status" value="1"/>
</dbReference>
<evidence type="ECO:0000313" key="3">
    <source>
        <dbReference type="Proteomes" id="UP001085076"/>
    </source>
</evidence>
<dbReference type="Gene3D" id="3.40.420.10">
    <property type="entry name" value="Ricin (A subunit), domain 1"/>
    <property type="match status" value="1"/>
</dbReference>
<protein>
    <recommendedName>
        <fullName evidence="1">rRNA N-glycosylase</fullName>
        <ecNumber evidence="1">3.2.2.22</ecNumber>
    </recommendedName>
</protein>
<dbReference type="Proteomes" id="UP001085076">
    <property type="component" value="Miscellaneous, Linkage group lg05"/>
</dbReference>
<dbReference type="PANTHER" id="PTHR33453:SF34">
    <property type="entry name" value="RIBOSOME-INACTIVATING PROTEIN"/>
    <property type="match status" value="1"/>
</dbReference>
<organism evidence="2 3">
    <name type="scientific">Dioscorea zingiberensis</name>
    <dbReference type="NCBI Taxonomy" id="325984"/>
    <lineage>
        <taxon>Eukaryota</taxon>
        <taxon>Viridiplantae</taxon>
        <taxon>Streptophyta</taxon>
        <taxon>Embryophyta</taxon>
        <taxon>Tracheophyta</taxon>
        <taxon>Spermatophyta</taxon>
        <taxon>Magnoliopsida</taxon>
        <taxon>Liliopsida</taxon>
        <taxon>Dioscoreales</taxon>
        <taxon>Dioscoreaceae</taxon>
        <taxon>Dioscorea</taxon>
    </lineage>
</organism>
<dbReference type="PRINTS" id="PR00396">
    <property type="entry name" value="SHIGARICIN"/>
</dbReference>
<evidence type="ECO:0000256" key="1">
    <source>
        <dbReference type="RuleBase" id="RU004915"/>
    </source>
</evidence>
<dbReference type="InterPro" id="IPR001574">
    <property type="entry name" value="Ribosome_inactivat_prot"/>
</dbReference>
<name>A0A9D5HD51_9LILI</name>
<keyword evidence="3" id="KW-1185">Reference proteome</keyword>
<dbReference type="InterPro" id="IPR017989">
    <property type="entry name" value="Ribosome_inactivat_1/2"/>
</dbReference>
<dbReference type="EMBL" id="JAGGNH010000005">
    <property type="protein sequence ID" value="KAJ0971763.1"/>
    <property type="molecule type" value="Genomic_DNA"/>
</dbReference>
<dbReference type="GO" id="GO:0006952">
    <property type="term" value="P:defense response"/>
    <property type="evidence" value="ECO:0007669"/>
    <property type="project" value="UniProtKB-KW"/>
</dbReference>
<sequence length="283" mass="31702">MVNMYVVAYQAGDESFFLREAPDGAHEQLFTSTTQYTLPFNGSYIDLQRHAEENRDQIRLGTTELIQAITGLRYPGGSNRVRASSLIVIIKMISEAARFNPILWRVRQHIDSGESFLPDTYMLNLETSWGSQSREVQQSIEGVFNSPIRLQIAHGDHFITLSNVRDVIASLALMLFKCRAPPSSTTSSDHEQYPNSLLLIRPVVPEENYYVVILTLMMMMLPAVRFRSPRCVSWVETACASILGMGSSTMEIRYSCGRVSPTTMQTNCGPSKVTEQFDLTAGA</sequence>
<dbReference type="Pfam" id="PF00161">
    <property type="entry name" value="RIP"/>
    <property type="match status" value="1"/>
</dbReference>
<accession>A0A9D5HD51</accession>
<comment type="catalytic activity">
    <reaction evidence="1">
        <text>Endohydrolysis of the N-glycosidic bond at one specific adenosine on the 28S rRNA.</text>
        <dbReference type="EC" id="3.2.2.22"/>
    </reaction>
</comment>
<dbReference type="SUPFAM" id="SSF56371">
    <property type="entry name" value="Ribosome inactivating proteins (RIP)"/>
    <property type="match status" value="1"/>
</dbReference>
<dbReference type="InterPro" id="IPR016139">
    <property type="entry name" value="Ribosome_inactivat_prot_sub2"/>
</dbReference>
<dbReference type="OrthoDB" id="635641at2759"/>
<dbReference type="InterPro" id="IPR036041">
    <property type="entry name" value="Ribosome-inact_prot_sf"/>
</dbReference>
<keyword evidence="1" id="KW-0611">Plant defense</keyword>
<dbReference type="GO" id="GO:0017148">
    <property type="term" value="P:negative regulation of translation"/>
    <property type="evidence" value="ECO:0007669"/>
    <property type="project" value="UniProtKB-KW"/>
</dbReference>
<keyword evidence="1" id="KW-0652">Protein synthesis inhibitor</keyword>
<keyword evidence="1" id="KW-0378">Hydrolase</keyword>
<evidence type="ECO:0000313" key="2">
    <source>
        <dbReference type="EMBL" id="KAJ0971763.1"/>
    </source>
</evidence>
<gene>
    <name evidence="2" type="ORF">J5N97_019722</name>
</gene>
<dbReference type="GO" id="GO:0090729">
    <property type="term" value="F:toxin activity"/>
    <property type="evidence" value="ECO:0007669"/>
    <property type="project" value="UniProtKB-KW"/>
</dbReference>
<proteinExistence type="inferred from homology"/>
<reference evidence="2" key="1">
    <citation type="submission" date="2021-03" db="EMBL/GenBank/DDBJ databases">
        <authorList>
            <person name="Li Z."/>
            <person name="Yang C."/>
        </authorList>
    </citation>
    <scope>NUCLEOTIDE SEQUENCE</scope>
    <source>
        <strain evidence="2">Dzin_1.0</strain>
        <tissue evidence="2">Leaf</tissue>
    </source>
</reference>
<dbReference type="Gene3D" id="4.10.470.10">
    <property type="entry name" value="Ricin (A Subunit), domain 2"/>
    <property type="match status" value="1"/>
</dbReference>
<comment type="caution">
    <text evidence="2">The sequence shown here is derived from an EMBL/GenBank/DDBJ whole genome shotgun (WGS) entry which is preliminary data.</text>
</comment>
<reference evidence="2" key="2">
    <citation type="journal article" date="2022" name="Hortic Res">
        <title>The genome of Dioscorea zingiberensis sheds light on the biosynthesis, origin and evolution of the medicinally important diosgenin saponins.</title>
        <authorList>
            <person name="Li Y."/>
            <person name="Tan C."/>
            <person name="Li Z."/>
            <person name="Guo J."/>
            <person name="Li S."/>
            <person name="Chen X."/>
            <person name="Wang C."/>
            <person name="Dai X."/>
            <person name="Yang H."/>
            <person name="Song W."/>
            <person name="Hou L."/>
            <person name="Xu J."/>
            <person name="Tong Z."/>
            <person name="Xu A."/>
            <person name="Yuan X."/>
            <person name="Wang W."/>
            <person name="Yang Q."/>
            <person name="Chen L."/>
            <person name="Sun Z."/>
            <person name="Wang K."/>
            <person name="Pan B."/>
            <person name="Chen J."/>
            <person name="Bao Y."/>
            <person name="Liu F."/>
            <person name="Qi X."/>
            <person name="Gang D.R."/>
            <person name="Wen J."/>
            <person name="Li J."/>
        </authorList>
    </citation>
    <scope>NUCLEOTIDE SEQUENCE</scope>
    <source>
        <strain evidence="2">Dzin_1.0</strain>
    </source>
</reference>
<comment type="similarity">
    <text evidence="1">Belongs to the ribosome-inactivating protein family.</text>
</comment>
<keyword evidence="1" id="KW-0800">Toxin</keyword>
<dbReference type="InterPro" id="IPR016138">
    <property type="entry name" value="Ribosome_inactivat_prot_sub1"/>
</dbReference>
<dbReference type="GO" id="GO:0030598">
    <property type="term" value="F:rRNA N-glycosylase activity"/>
    <property type="evidence" value="ECO:0007669"/>
    <property type="project" value="UniProtKB-EC"/>
</dbReference>